<dbReference type="EMBL" id="LBVS01000003">
    <property type="protein sequence ID" value="KKQ90891.1"/>
    <property type="molecule type" value="Genomic_DNA"/>
</dbReference>
<dbReference type="AlphaFoldDB" id="A0A0G0PNJ4"/>
<evidence type="ECO:0000256" key="3">
    <source>
        <dbReference type="SAM" id="Phobius"/>
    </source>
</evidence>
<dbReference type="STRING" id="1618332.UT15_C0003G0066"/>
<dbReference type="Gene3D" id="3.20.20.370">
    <property type="entry name" value="Glycoside hydrolase/deacetylase"/>
    <property type="match status" value="1"/>
</dbReference>
<gene>
    <name evidence="5" type="ORF">UT15_C0003G0066</name>
</gene>
<dbReference type="PANTHER" id="PTHR34216">
    <property type="match status" value="1"/>
</dbReference>
<dbReference type="GO" id="GO:0016810">
    <property type="term" value="F:hydrolase activity, acting on carbon-nitrogen (but not peptide) bonds"/>
    <property type="evidence" value="ECO:0007669"/>
    <property type="project" value="InterPro"/>
</dbReference>
<proteinExistence type="predicted"/>
<dbReference type="GO" id="GO:0005576">
    <property type="term" value="C:extracellular region"/>
    <property type="evidence" value="ECO:0007669"/>
    <property type="project" value="UniProtKB-SubCell"/>
</dbReference>
<keyword evidence="2" id="KW-0732">Signal</keyword>
<feature type="transmembrane region" description="Helical" evidence="3">
    <location>
        <begin position="6"/>
        <end position="25"/>
    </location>
</feature>
<evidence type="ECO:0000259" key="4">
    <source>
        <dbReference type="PROSITE" id="PS51677"/>
    </source>
</evidence>
<keyword evidence="3" id="KW-0812">Transmembrane</keyword>
<dbReference type="Pfam" id="PF01522">
    <property type="entry name" value="Polysacc_deac_1"/>
    <property type="match status" value="1"/>
</dbReference>
<dbReference type="PANTHER" id="PTHR34216:SF3">
    <property type="entry name" value="POLY-BETA-1,6-N-ACETYL-D-GLUCOSAMINE N-DEACETYLASE"/>
    <property type="match status" value="1"/>
</dbReference>
<dbReference type="SUPFAM" id="SSF88713">
    <property type="entry name" value="Glycoside hydrolase/deacetylase"/>
    <property type="match status" value="1"/>
</dbReference>
<dbReference type="InterPro" id="IPR002509">
    <property type="entry name" value="NODB_dom"/>
</dbReference>
<feature type="domain" description="NodB homology" evidence="4">
    <location>
        <begin position="120"/>
        <end position="275"/>
    </location>
</feature>
<name>A0A0G0PNJ4_9BACT</name>
<dbReference type="CDD" id="cd10918">
    <property type="entry name" value="CE4_NodB_like_5s_6s"/>
    <property type="match status" value="1"/>
</dbReference>
<protein>
    <submittedName>
        <fullName evidence="5">Polysaccharide deacetylase</fullName>
    </submittedName>
</protein>
<keyword evidence="3" id="KW-1133">Transmembrane helix</keyword>
<evidence type="ECO:0000313" key="5">
    <source>
        <dbReference type="EMBL" id="KKQ90891.1"/>
    </source>
</evidence>
<accession>A0A0G0PNJ4</accession>
<evidence type="ECO:0000256" key="1">
    <source>
        <dbReference type="ARBA" id="ARBA00004613"/>
    </source>
</evidence>
<comment type="caution">
    <text evidence="5">The sequence shown here is derived from an EMBL/GenBank/DDBJ whole genome shotgun (WGS) entry which is preliminary data.</text>
</comment>
<sequence length="275" mass="31295">MFKKIIVSIIVLLVLAGIGIFYYLYTQKKIESSASDIKPATTPSINIPKVTTYQVPILMYHYIRDASNESQLGKNLSVSPETFKMQVKWLKENNYSTIKLADMADPDKKAISKIYFEKKKPIILTFDDGYLDAYTQAFPVLKEYQFSGTFFVINDYIGRDYRLTQAQIAEMEQVGMEFGSHTLSHPDLTKINIDEAKNQIFNSKGNYQTFCYPAGKYNDAIVGLIKEAGYVAAVTTKFGVADENSNLLELKRVRIENFSAEEMKNKIDAVYEQSH</sequence>
<reference evidence="5 6" key="1">
    <citation type="journal article" date="2015" name="Nature">
        <title>rRNA introns, odd ribosomes, and small enigmatic genomes across a large radiation of phyla.</title>
        <authorList>
            <person name="Brown C.T."/>
            <person name="Hug L.A."/>
            <person name="Thomas B.C."/>
            <person name="Sharon I."/>
            <person name="Castelle C.J."/>
            <person name="Singh A."/>
            <person name="Wilkins M.J."/>
            <person name="Williams K.H."/>
            <person name="Banfield J.F."/>
        </authorList>
    </citation>
    <scope>NUCLEOTIDE SEQUENCE [LARGE SCALE GENOMIC DNA]</scope>
</reference>
<organism evidence="5 6">
    <name type="scientific">Berkelbacteria bacterium GW2011_GWA1_39_10</name>
    <dbReference type="NCBI Taxonomy" id="1618332"/>
    <lineage>
        <taxon>Bacteria</taxon>
        <taxon>Candidatus Berkelbacteria</taxon>
    </lineage>
</organism>
<dbReference type="InterPro" id="IPR011330">
    <property type="entry name" value="Glyco_hydro/deAcase_b/a-brl"/>
</dbReference>
<keyword evidence="3" id="KW-0472">Membrane</keyword>
<dbReference type="PROSITE" id="PS51677">
    <property type="entry name" value="NODB"/>
    <property type="match status" value="1"/>
</dbReference>
<dbReference type="GO" id="GO:0005975">
    <property type="term" value="P:carbohydrate metabolic process"/>
    <property type="evidence" value="ECO:0007669"/>
    <property type="project" value="InterPro"/>
</dbReference>
<evidence type="ECO:0000256" key="2">
    <source>
        <dbReference type="ARBA" id="ARBA00022729"/>
    </source>
</evidence>
<dbReference type="InterPro" id="IPR051398">
    <property type="entry name" value="Polysacch_Deacetylase"/>
</dbReference>
<dbReference type="Proteomes" id="UP000033862">
    <property type="component" value="Unassembled WGS sequence"/>
</dbReference>
<comment type="subcellular location">
    <subcellularLocation>
        <location evidence="1">Secreted</location>
    </subcellularLocation>
</comment>
<evidence type="ECO:0000313" key="6">
    <source>
        <dbReference type="Proteomes" id="UP000033862"/>
    </source>
</evidence>